<proteinExistence type="predicted"/>
<organism evidence="2 3">
    <name type="scientific">Sphingomonas aurantiaca</name>
    <dbReference type="NCBI Taxonomy" id="185949"/>
    <lineage>
        <taxon>Bacteria</taxon>
        <taxon>Pseudomonadati</taxon>
        <taxon>Pseudomonadota</taxon>
        <taxon>Alphaproteobacteria</taxon>
        <taxon>Sphingomonadales</taxon>
        <taxon>Sphingomonadaceae</taxon>
        <taxon>Sphingomonas</taxon>
    </lineage>
</organism>
<dbReference type="Gene3D" id="3.30.1540.10">
    <property type="entry name" value="formyl-coa transferase, domain 3"/>
    <property type="match status" value="1"/>
</dbReference>
<dbReference type="InterPro" id="IPR003673">
    <property type="entry name" value="CoA-Trfase_fam_III"/>
</dbReference>
<dbReference type="PANTHER" id="PTHR48207:SF3">
    <property type="entry name" value="SUCCINATE--HYDROXYMETHYLGLUTARATE COA-TRANSFERASE"/>
    <property type="match status" value="1"/>
</dbReference>
<sequence>MIDEALPLSGIRVIEFTHMVMGPSVGLILADLGADVIKVEPKGGDQTRHLLGSGAGYFPMFNRNKRSICLDLKSEVGKAAAIALVEGADILIENFRPGTLVRLGLGPDDFAERHPRLIYCSAKGFLTGPYENRTALDEVTQMMGGLAYMTGPPGRPLRAGASVVDITGGMFGVIGILAALERRHRTGRGGDVKCALFETTAFLVGQHMAQEAVTGKAPRPMPDRISAWAIYDVFETRLPDEQVFVGVVSDGQWVAFCEAFGLDAFLADATLATNNQRVEARERILPTVRDCFRAMSRAEAVALLEQLGLPFAPIATPSDLFDDRHLGAGGGLVDLTLEDGTNTRLPGLPIEVDGSRMPRRLGLPTPGEHGAELLREAGLSEDRIAAALA</sequence>
<dbReference type="GO" id="GO:0008410">
    <property type="term" value="F:CoA-transferase activity"/>
    <property type="evidence" value="ECO:0007669"/>
    <property type="project" value="TreeGrafter"/>
</dbReference>
<evidence type="ECO:0000313" key="2">
    <source>
        <dbReference type="EMBL" id="VVT02324.1"/>
    </source>
</evidence>
<evidence type="ECO:0000256" key="1">
    <source>
        <dbReference type="ARBA" id="ARBA00022679"/>
    </source>
</evidence>
<evidence type="ECO:0000313" key="3">
    <source>
        <dbReference type="Proteomes" id="UP000326857"/>
    </source>
</evidence>
<dbReference type="SUPFAM" id="SSF89796">
    <property type="entry name" value="CoA-transferase family III (CaiB/BaiF)"/>
    <property type="match status" value="1"/>
</dbReference>
<dbReference type="EMBL" id="CABVLI010000029">
    <property type="protein sequence ID" value="VVT02324.1"/>
    <property type="molecule type" value="Genomic_DNA"/>
</dbReference>
<reference evidence="2 3" key="1">
    <citation type="submission" date="2019-09" db="EMBL/GenBank/DDBJ databases">
        <authorList>
            <person name="Dittami M. S."/>
        </authorList>
    </citation>
    <scope>NUCLEOTIDE SEQUENCE [LARGE SCALE GENOMIC DNA]</scope>
    <source>
        <strain evidence="2">SPHINGO391</strain>
    </source>
</reference>
<dbReference type="Proteomes" id="UP000326857">
    <property type="component" value="Unassembled WGS sequence"/>
</dbReference>
<dbReference type="Gene3D" id="3.40.50.10540">
    <property type="entry name" value="Crotonobetainyl-coa:carnitine coa-transferase, domain 1"/>
    <property type="match status" value="1"/>
</dbReference>
<dbReference type="InterPro" id="IPR023606">
    <property type="entry name" value="CoA-Trfase_III_dom_1_sf"/>
</dbReference>
<dbReference type="RefSeq" id="WP_234422521.1">
    <property type="nucleotide sequence ID" value="NZ_LR701528.1"/>
</dbReference>
<dbReference type="InterPro" id="IPR044855">
    <property type="entry name" value="CoA-Trfase_III_dom3_sf"/>
</dbReference>
<accession>A0A5E7Y654</accession>
<dbReference type="PANTHER" id="PTHR48207">
    <property type="entry name" value="SUCCINATE--HYDROXYMETHYLGLUTARATE COA-TRANSFERASE"/>
    <property type="match status" value="1"/>
</dbReference>
<dbReference type="AlphaFoldDB" id="A0A5E7Y654"/>
<gene>
    <name evidence="2" type="ORF">SPHINGO391_350365</name>
</gene>
<dbReference type="InterPro" id="IPR050483">
    <property type="entry name" value="CoA-transferase_III_domain"/>
</dbReference>
<protein>
    <submittedName>
        <fullName evidence="2">CoA-transferase</fullName>
    </submittedName>
</protein>
<keyword evidence="1 2" id="KW-0808">Transferase</keyword>
<dbReference type="Pfam" id="PF02515">
    <property type="entry name" value="CoA_transf_3"/>
    <property type="match status" value="1"/>
</dbReference>
<name>A0A5E7Y654_9SPHN</name>